<feature type="chain" id="PRO_5043664964" evidence="1">
    <location>
        <begin position="22"/>
        <end position="106"/>
    </location>
</feature>
<keyword evidence="1" id="KW-0732">Signal</keyword>
<dbReference type="AlphaFoldDB" id="A0AAW0B979"/>
<evidence type="ECO:0000313" key="2">
    <source>
        <dbReference type="EMBL" id="KAK7022132.1"/>
    </source>
</evidence>
<keyword evidence="3" id="KW-1185">Reference proteome</keyword>
<protein>
    <submittedName>
        <fullName evidence="2">Uncharacterized protein</fullName>
    </submittedName>
</protein>
<accession>A0AAW0B979</accession>
<proteinExistence type="predicted"/>
<dbReference type="Proteomes" id="UP001362999">
    <property type="component" value="Unassembled WGS sequence"/>
</dbReference>
<reference evidence="2 3" key="1">
    <citation type="journal article" date="2024" name="J Genomics">
        <title>Draft genome sequencing and assembly of Favolaschia claudopus CIRM-BRFM 2984 isolated from oak limbs.</title>
        <authorList>
            <person name="Navarro D."/>
            <person name="Drula E."/>
            <person name="Chaduli D."/>
            <person name="Cazenave R."/>
            <person name="Ahrendt S."/>
            <person name="Wang J."/>
            <person name="Lipzen A."/>
            <person name="Daum C."/>
            <person name="Barry K."/>
            <person name="Grigoriev I.V."/>
            <person name="Favel A."/>
            <person name="Rosso M.N."/>
            <person name="Martin F."/>
        </authorList>
    </citation>
    <scope>NUCLEOTIDE SEQUENCE [LARGE SCALE GENOMIC DNA]</scope>
    <source>
        <strain evidence="2 3">CIRM-BRFM 2984</strain>
    </source>
</reference>
<name>A0AAW0B979_9AGAR</name>
<comment type="caution">
    <text evidence="2">The sequence shown here is derived from an EMBL/GenBank/DDBJ whole genome shotgun (WGS) entry which is preliminary data.</text>
</comment>
<dbReference type="EMBL" id="JAWWNJ010000037">
    <property type="protein sequence ID" value="KAK7022132.1"/>
    <property type="molecule type" value="Genomic_DNA"/>
</dbReference>
<evidence type="ECO:0000256" key="1">
    <source>
        <dbReference type="SAM" id="SignalP"/>
    </source>
</evidence>
<sequence>MQLSKLFFATIVAFASSSAACKCVINGGSHPEATGPCCQSLNGNFDGNDCAAGSISEHLSNFRACCHTWLLNNVPLTSDCDFPGPAVAELEKIDTPRGEGVAVQAK</sequence>
<evidence type="ECO:0000313" key="3">
    <source>
        <dbReference type="Proteomes" id="UP001362999"/>
    </source>
</evidence>
<organism evidence="2 3">
    <name type="scientific">Favolaschia claudopus</name>
    <dbReference type="NCBI Taxonomy" id="2862362"/>
    <lineage>
        <taxon>Eukaryota</taxon>
        <taxon>Fungi</taxon>
        <taxon>Dikarya</taxon>
        <taxon>Basidiomycota</taxon>
        <taxon>Agaricomycotina</taxon>
        <taxon>Agaricomycetes</taxon>
        <taxon>Agaricomycetidae</taxon>
        <taxon>Agaricales</taxon>
        <taxon>Marasmiineae</taxon>
        <taxon>Mycenaceae</taxon>
        <taxon>Favolaschia</taxon>
    </lineage>
</organism>
<dbReference type="PROSITE" id="PS51257">
    <property type="entry name" value="PROKAR_LIPOPROTEIN"/>
    <property type="match status" value="1"/>
</dbReference>
<feature type="signal peptide" evidence="1">
    <location>
        <begin position="1"/>
        <end position="21"/>
    </location>
</feature>
<gene>
    <name evidence="2" type="ORF">R3P38DRAFT_2959544</name>
</gene>